<keyword evidence="3" id="KW-1185">Reference proteome</keyword>
<comment type="caution">
    <text evidence="2">The sequence shown here is derived from an EMBL/GenBank/DDBJ whole genome shotgun (WGS) entry which is preliminary data.</text>
</comment>
<protein>
    <recommendedName>
        <fullName evidence="1">Diphthamide synthase domain-containing protein</fullName>
    </recommendedName>
</protein>
<proteinExistence type="predicted"/>
<gene>
    <name evidence="2" type="ORF">E2488_00820</name>
</gene>
<feature type="domain" description="Diphthamide synthase" evidence="1">
    <location>
        <begin position="2"/>
        <end position="64"/>
    </location>
</feature>
<accession>A0A4Y8AWB6</accession>
<dbReference type="AlphaFoldDB" id="A0A4Y8AWB6"/>
<dbReference type="Proteomes" id="UP000298517">
    <property type="component" value="Unassembled WGS sequence"/>
</dbReference>
<evidence type="ECO:0000313" key="3">
    <source>
        <dbReference type="Proteomes" id="UP000298517"/>
    </source>
</evidence>
<evidence type="ECO:0000259" key="1">
    <source>
        <dbReference type="Pfam" id="PF01902"/>
    </source>
</evidence>
<reference evidence="2 3" key="1">
    <citation type="journal article" date="2011" name="J. Microbiol.">
        <title>Gramella jeungdoensis sp. nov., isolated from a solar saltern in Korea.</title>
        <authorList>
            <person name="Joung Y."/>
            <person name="Kim H."/>
            <person name="Jang T."/>
            <person name="Ahn T.S."/>
            <person name="Joh K."/>
        </authorList>
    </citation>
    <scope>NUCLEOTIDE SEQUENCE [LARGE SCALE GENOMIC DNA]</scope>
    <source>
        <strain evidence="2 3">KCTC 23123</strain>
    </source>
</reference>
<dbReference type="EMBL" id="SNQI01000001">
    <property type="protein sequence ID" value="TEW76425.1"/>
    <property type="molecule type" value="Genomic_DNA"/>
</dbReference>
<organism evidence="2 3">
    <name type="scientific">Gramella jeungdoensis</name>
    <dbReference type="NCBI Taxonomy" id="708091"/>
    <lineage>
        <taxon>Bacteria</taxon>
        <taxon>Pseudomonadati</taxon>
        <taxon>Bacteroidota</taxon>
        <taxon>Flavobacteriia</taxon>
        <taxon>Flavobacteriales</taxon>
        <taxon>Flavobacteriaceae</taxon>
        <taxon>Christiangramia</taxon>
    </lineage>
</organism>
<evidence type="ECO:0000313" key="2">
    <source>
        <dbReference type="EMBL" id="TEW76425.1"/>
    </source>
</evidence>
<dbReference type="SUPFAM" id="SSF52402">
    <property type="entry name" value="Adenine nucleotide alpha hydrolases-like"/>
    <property type="match status" value="1"/>
</dbReference>
<sequence length="93" mass="10537">MDLVFKIITVSANTNLSDISFVGRILNQQFISDLPKNADVCGENGEFHTFVFDGPIFKNLIAFQIGKKELKTYPSEKEDMWDSSFGIVKFIKV</sequence>
<dbReference type="Gene3D" id="3.90.1490.10">
    <property type="entry name" value="putative n-type atp pyrophosphatase, domain 2"/>
    <property type="match status" value="1"/>
</dbReference>
<dbReference type="OrthoDB" id="3572539at2"/>
<dbReference type="Pfam" id="PF01902">
    <property type="entry name" value="Diphthami_syn_2"/>
    <property type="match status" value="1"/>
</dbReference>
<dbReference type="InterPro" id="IPR002761">
    <property type="entry name" value="Diphthami_syn_dom"/>
</dbReference>
<name>A0A4Y8AWB6_9FLAO</name>